<dbReference type="InterPro" id="IPR036278">
    <property type="entry name" value="Sialidase_sf"/>
</dbReference>
<dbReference type="GO" id="GO:0009313">
    <property type="term" value="P:oligosaccharide catabolic process"/>
    <property type="evidence" value="ECO:0007669"/>
    <property type="project" value="TreeGrafter"/>
</dbReference>
<dbReference type="AlphaFoldDB" id="A0A1S6IPA0"/>
<accession>A0A1S6IPA0</accession>
<dbReference type="KEGG" id="jda:BW727_101017"/>
<protein>
    <recommendedName>
        <fullName evidence="3">exo-alpha-sialidase</fullName>
        <ecNumber evidence="3">3.2.1.18</ecNumber>
    </recommendedName>
</protein>
<dbReference type="Gene3D" id="2.40.220.10">
    <property type="entry name" value="Intramolecular Trans-sialidase, Domain 3"/>
    <property type="match status" value="1"/>
</dbReference>
<dbReference type="InterPro" id="IPR026856">
    <property type="entry name" value="Sialidase_fam"/>
</dbReference>
<dbReference type="PANTHER" id="PTHR10628">
    <property type="entry name" value="SIALIDASE"/>
    <property type="match status" value="1"/>
</dbReference>
<comment type="catalytic activity">
    <reaction evidence="1">
        <text>Hydrolysis of alpha-(2-&gt;3)-, alpha-(2-&gt;6)-, alpha-(2-&gt;8)- glycosidic linkages of terminal sialic acid residues in oligosaccharides, glycoproteins, glycolipids, colominic acid and synthetic substrates.</text>
        <dbReference type="EC" id="3.2.1.18"/>
    </reaction>
</comment>
<dbReference type="EMBL" id="CP019728">
    <property type="protein sequence ID" value="AQS53387.1"/>
    <property type="molecule type" value="Genomic_DNA"/>
</dbReference>
<keyword evidence="6" id="KW-1185">Reference proteome</keyword>
<feature type="domain" description="Sialidase" evidence="4">
    <location>
        <begin position="220"/>
        <end position="446"/>
    </location>
</feature>
<name>A0A1S6IPA0_9LACT</name>
<dbReference type="STRING" id="708126.BW727_101017"/>
<dbReference type="Pfam" id="PF13088">
    <property type="entry name" value="BNR_2"/>
    <property type="match status" value="1"/>
</dbReference>
<evidence type="ECO:0000313" key="6">
    <source>
        <dbReference type="Proteomes" id="UP000188993"/>
    </source>
</evidence>
<proteinExistence type="inferred from homology"/>
<dbReference type="InterPro" id="IPR011040">
    <property type="entry name" value="Sialidase"/>
</dbReference>
<comment type="similarity">
    <text evidence="2">Belongs to the glycosyl hydrolase 33 family.</text>
</comment>
<organism evidence="5 6">
    <name type="scientific">Jeotgalibaca dankookensis</name>
    <dbReference type="NCBI Taxonomy" id="708126"/>
    <lineage>
        <taxon>Bacteria</taxon>
        <taxon>Bacillati</taxon>
        <taxon>Bacillota</taxon>
        <taxon>Bacilli</taxon>
        <taxon>Lactobacillales</taxon>
        <taxon>Carnobacteriaceae</taxon>
        <taxon>Jeotgalibaca</taxon>
    </lineage>
</organism>
<evidence type="ECO:0000256" key="2">
    <source>
        <dbReference type="ARBA" id="ARBA00009348"/>
    </source>
</evidence>
<dbReference type="GO" id="GO:0016020">
    <property type="term" value="C:membrane"/>
    <property type="evidence" value="ECO:0007669"/>
    <property type="project" value="TreeGrafter"/>
</dbReference>
<keyword evidence="5" id="KW-0378">Hydrolase</keyword>
<dbReference type="Gene3D" id="2.120.10.10">
    <property type="match status" value="1"/>
</dbReference>
<reference evidence="5 6" key="1">
    <citation type="journal article" date="2014" name="Int. J. Syst. Evol. Microbiol.">
        <title>Jeotgalibaca dankookensis gen. nov., sp. nov., a member of the family Carnobacteriaceae, isolated from seujeot (Korean traditional food).</title>
        <authorList>
            <person name="Lee D.G."/>
            <person name="Trujillo M.E."/>
            <person name="Kang H."/>
            <person name="Ahn T.Y."/>
        </authorList>
    </citation>
    <scope>NUCLEOTIDE SEQUENCE [LARGE SCALE GENOMIC DNA]</scope>
    <source>
        <strain evidence="5 6">EX-07</strain>
    </source>
</reference>
<dbReference type="CDD" id="cd15482">
    <property type="entry name" value="Sialidase_non-viral"/>
    <property type="match status" value="1"/>
</dbReference>
<gene>
    <name evidence="5" type="primary">nanA_1</name>
    <name evidence="5" type="ORF">BW727_101017</name>
</gene>
<evidence type="ECO:0000313" key="5">
    <source>
        <dbReference type="EMBL" id="AQS53387.1"/>
    </source>
</evidence>
<evidence type="ECO:0000256" key="3">
    <source>
        <dbReference type="ARBA" id="ARBA00012733"/>
    </source>
</evidence>
<dbReference type="GO" id="GO:0005737">
    <property type="term" value="C:cytoplasm"/>
    <property type="evidence" value="ECO:0007669"/>
    <property type="project" value="TreeGrafter"/>
</dbReference>
<dbReference type="SUPFAM" id="SSF50939">
    <property type="entry name" value="Sialidases"/>
    <property type="match status" value="1"/>
</dbReference>
<evidence type="ECO:0000259" key="4">
    <source>
        <dbReference type="Pfam" id="PF13088"/>
    </source>
</evidence>
<evidence type="ECO:0000256" key="1">
    <source>
        <dbReference type="ARBA" id="ARBA00000427"/>
    </source>
</evidence>
<dbReference type="EC" id="3.2.1.18" evidence="3"/>
<dbReference type="Proteomes" id="UP000188993">
    <property type="component" value="Chromosome"/>
</dbReference>
<dbReference type="GO" id="GO:0004308">
    <property type="term" value="F:exo-alpha-sialidase activity"/>
    <property type="evidence" value="ECO:0007669"/>
    <property type="project" value="UniProtKB-EC"/>
</dbReference>
<dbReference type="RefSeq" id="WP_062470143.1">
    <property type="nucleotide sequence ID" value="NZ_BBYN01000018.1"/>
</dbReference>
<sequence length="481" mass="54896">MSKPNLSRGINVFESGINNEKNEDGIKSYRIPALLYTNKGTIIAGADQRHDHHYDWGNIDMVVRRSEDQGKTWGPIIKLVDLKENEQAQNKDYNAAYNIDMALVQDPVTDRIFALYDMFGEERGVFGMLETPEKMKQYTKINGQSYLNLYKDQEEAPYTVREQGKVYSPEGLETDYQVIVNSTTSPYRDLGDIYRGNELIGNIYFRTNSSSPFRITNKIYLWESHSDDDGITWSTPKDITAQVKEDWMQFYGIGPGTGIVLHAGPYKGRIVIPTYSTNHENELDGSQSARVIYSDDHGETWHSGNAVNDGRILDDGSVIHSSTMNHKEAQNTESTVIQLNSGVIKYFMRNLTGKLQVATSYDGGLTWDKTVETYKEVNDVYVQLSSIQTVQDGQEYVVLTNANGPKRVNGYVRLARVEKDNSLTWINHKLIQEGKFAYNALQQIGEDRFGILYEHAVDPYNEYCLVFKSFNWDFLIDMKKE</sequence>
<keyword evidence="5" id="KW-0326">Glycosidase</keyword>
<dbReference type="InterPro" id="IPR023364">
    <property type="entry name" value="Trans_sialidase_dom3"/>
</dbReference>
<dbReference type="PANTHER" id="PTHR10628:SF30">
    <property type="entry name" value="EXO-ALPHA-SIALIDASE"/>
    <property type="match status" value="1"/>
</dbReference>
<dbReference type="GO" id="GO:0006689">
    <property type="term" value="P:ganglioside catabolic process"/>
    <property type="evidence" value="ECO:0007669"/>
    <property type="project" value="TreeGrafter"/>
</dbReference>
<dbReference type="OrthoDB" id="7294637at2"/>